<dbReference type="Gene3D" id="3.40.50.620">
    <property type="entry name" value="HUPs"/>
    <property type="match status" value="2"/>
</dbReference>
<sequence>MHFIVGYAADDHGREALALGAWLARQHEADLTVAYVVPEEFPIATRAHARSSFPPEIEAQVDEWLQAAQSWVVARGGVRVQARVVAADSPARGLAQLATRSGASMIVLGSSRTSSLRHFGIGTVSGQLLHSSPVALALAPRGLDIAADRPVHRVWCGYAGTARSREALTAAMQLARRSGAPLRLVTFVVPDGVGMLGAGDVEQIVRRHRAEAHTALTEALSMVDADVEADTAIAAGPDVAAGFAGLDTADGDVLVLGSSDAGPVERVFFGGTASRLLRGCPLPVVAVPRGGTEVPLDVTTELPAIRPMPSEVHR</sequence>
<evidence type="ECO:0000313" key="4">
    <source>
        <dbReference type="Proteomes" id="UP001596302"/>
    </source>
</evidence>
<comment type="caution">
    <text evidence="3">The sequence shown here is derived from an EMBL/GenBank/DDBJ whole genome shotgun (WGS) entry which is preliminary data.</text>
</comment>
<dbReference type="SUPFAM" id="SSF52402">
    <property type="entry name" value="Adenine nucleotide alpha hydrolases-like"/>
    <property type="match status" value="2"/>
</dbReference>
<gene>
    <name evidence="3" type="ORF">ACFQE5_16800</name>
</gene>
<name>A0ABW1J685_9PSEU</name>
<dbReference type="CDD" id="cd00293">
    <property type="entry name" value="USP-like"/>
    <property type="match status" value="2"/>
</dbReference>
<dbReference type="PANTHER" id="PTHR46268:SF6">
    <property type="entry name" value="UNIVERSAL STRESS PROTEIN UP12"/>
    <property type="match status" value="1"/>
</dbReference>
<dbReference type="EMBL" id="JBHSQW010000034">
    <property type="protein sequence ID" value="MFC5995870.1"/>
    <property type="molecule type" value="Genomic_DNA"/>
</dbReference>
<protein>
    <submittedName>
        <fullName evidence="3">Universal stress protein</fullName>
    </submittedName>
</protein>
<dbReference type="InterPro" id="IPR014729">
    <property type="entry name" value="Rossmann-like_a/b/a_fold"/>
</dbReference>
<accession>A0ABW1J685</accession>
<organism evidence="3 4">
    <name type="scientific">Pseudonocardia hispaniensis</name>
    <dbReference type="NCBI Taxonomy" id="904933"/>
    <lineage>
        <taxon>Bacteria</taxon>
        <taxon>Bacillati</taxon>
        <taxon>Actinomycetota</taxon>
        <taxon>Actinomycetes</taxon>
        <taxon>Pseudonocardiales</taxon>
        <taxon>Pseudonocardiaceae</taxon>
        <taxon>Pseudonocardia</taxon>
    </lineage>
</organism>
<feature type="domain" description="UspA" evidence="2">
    <location>
        <begin position="2"/>
        <end position="137"/>
    </location>
</feature>
<dbReference type="Pfam" id="PF00582">
    <property type="entry name" value="Usp"/>
    <property type="match status" value="2"/>
</dbReference>
<evidence type="ECO:0000313" key="3">
    <source>
        <dbReference type="EMBL" id="MFC5995870.1"/>
    </source>
</evidence>
<dbReference type="PANTHER" id="PTHR46268">
    <property type="entry name" value="STRESS RESPONSE PROTEIN NHAX"/>
    <property type="match status" value="1"/>
</dbReference>
<evidence type="ECO:0000259" key="2">
    <source>
        <dbReference type="Pfam" id="PF00582"/>
    </source>
</evidence>
<proteinExistence type="inferred from homology"/>
<feature type="domain" description="UspA" evidence="2">
    <location>
        <begin position="152"/>
        <end position="288"/>
    </location>
</feature>
<comment type="similarity">
    <text evidence="1">Belongs to the universal stress protein A family.</text>
</comment>
<dbReference type="Proteomes" id="UP001596302">
    <property type="component" value="Unassembled WGS sequence"/>
</dbReference>
<reference evidence="4" key="1">
    <citation type="journal article" date="2019" name="Int. J. Syst. Evol. Microbiol.">
        <title>The Global Catalogue of Microorganisms (GCM) 10K type strain sequencing project: providing services to taxonomists for standard genome sequencing and annotation.</title>
        <authorList>
            <consortium name="The Broad Institute Genomics Platform"/>
            <consortium name="The Broad Institute Genome Sequencing Center for Infectious Disease"/>
            <person name="Wu L."/>
            <person name="Ma J."/>
        </authorList>
    </citation>
    <scope>NUCLEOTIDE SEQUENCE [LARGE SCALE GENOMIC DNA]</scope>
    <source>
        <strain evidence="4">CCM 8391</strain>
    </source>
</reference>
<evidence type="ECO:0000256" key="1">
    <source>
        <dbReference type="ARBA" id="ARBA00008791"/>
    </source>
</evidence>
<keyword evidence="4" id="KW-1185">Reference proteome</keyword>
<dbReference type="InterPro" id="IPR006016">
    <property type="entry name" value="UspA"/>
</dbReference>
<dbReference type="RefSeq" id="WP_379586290.1">
    <property type="nucleotide sequence ID" value="NZ_JBHSQW010000034.1"/>
</dbReference>